<dbReference type="OrthoDB" id="3037908at2759"/>
<dbReference type="InterPro" id="IPR007219">
    <property type="entry name" value="XnlR_reg_dom"/>
</dbReference>
<dbReference type="PROSITE" id="PS50048">
    <property type="entry name" value="ZN2_CY6_FUNGAL_2"/>
    <property type="match status" value="1"/>
</dbReference>
<sequence>NRRLKGRDQVRWSLLGNINLAVNKLNPPTPLRHNCTVDNLRLSEPTLIHTTAIRIGEYTGKGKDIGDQHCSLRSRLYSWTTTPCAPHFFSHKIHPITTEIMTSAQKLACEECRRRRLKCDRRRPECDRCLESNGKCIYLTEARKRGPKKGQIHALRAQVSELQKQLSNGPTQGQQPSPESICGSSTIGRSSLDHDTNPLGDGLREIESTQITSPINLLFDNFTPFTDCDPWLFPGTSDSTRSEKSLLDPVTGSCSSNLTDFCSWPTTTSISNLSDVEEAELEELFFVRVYPWAPIIDKAHYLAWTSQSTISSATACLRKAVFNIAAVTSSRYRRIGESLLQETRQELQSLHGVAEDLPWSTGPVELAQVQAWLLLGLSELIFWGRQRSLPDISRACLLVQRYHSQALVGPSNALLSQDCAREQHAAHREEQCRTFWLAYILDRCLDGSDGWTCTIPETTILQPVPASEMHFPTSQTANPVMLHELFGESAEETTLSPFSESIALATLHSRSLTHKRIAASFASVDDQDQHFWARHNWLTNAIDRRARMLHRRLNRSKGSSGANSLEFFNQMLMQMIIIHIGAALKLQPRTCTPNERAMAVDWVARVRTASSEIVQLVQGLTRLDYVSLIADALAHCPMDDEQGFPGFSIGMALGPLKRLRHIHASAEQCLSLYQASHMVEP</sequence>
<dbReference type="Proteomes" id="UP001138500">
    <property type="component" value="Unassembled WGS sequence"/>
</dbReference>
<protein>
    <submittedName>
        <fullName evidence="9">Fungal specific transcription factor domain protein</fullName>
    </submittedName>
</protein>
<accession>A0A9W7T0U4</accession>
<evidence type="ECO:0000256" key="6">
    <source>
        <dbReference type="ARBA" id="ARBA00023242"/>
    </source>
</evidence>
<dbReference type="EMBL" id="RIBY02000114">
    <property type="protein sequence ID" value="KAH9845191.1"/>
    <property type="molecule type" value="Genomic_DNA"/>
</dbReference>
<reference evidence="9 10" key="2">
    <citation type="journal article" date="2021" name="Curr. Genet.">
        <title>Genetic response to nitrogen starvation in the aggressive Eucalyptus foliar pathogen Teratosphaeria destructans.</title>
        <authorList>
            <person name="Havenga M."/>
            <person name="Wingfield B.D."/>
            <person name="Wingfield M.J."/>
            <person name="Dreyer L.L."/>
            <person name="Roets F."/>
            <person name="Aylward J."/>
        </authorList>
    </citation>
    <scope>NUCLEOTIDE SEQUENCE [LARGE SCALE GENOMIC DNA]</scope>
    <source>
        <strain evidence="9">CMW44962</strain>
    </source>
</reference>
<evidence type="ECO:0000256" key="1">
    <source>
        <dbReference type="ARBA" id="ARBA00004123"/>
    </source>
</evidence>
<comment type="caution">
    <text evidence="9">The sequence shown here is derived from an EMBL/GenBank/DDBJ whole genome shotgun (WGS) entry which is preliminary data.</text>
</comment>
<keyword evidence="4" id="KW-0238">DNA-binding</keyword>
<name>A0A9W7T0U4_9PEZI</name>
<evidence type="ECO:0000256" key="4">
    <source>
        <dbReference type="ARBA" id="ARBA00023125"/>
    </source>
</evidence>
<evidence type="ECO:0000256" key="2">
    <source>
        <dbReference type="ARBA" id="ARBA00022723"/>
    </source>
</evidence>
<evidence type="ECO:0000313" key="10">
    <source>
        <dbReference type="Proteomes" id="UP001138500"/>
    </source>
</evidence>
<proteinExistence type="predicted"/>
<feature type="non-terminal residue" evidence="9">
    <location>
        <position position="1"/>
    </location>
</feature>
<dbReference type="PANTHER" id="PTHR47338:SF3">
    <property type="entry name" value="C6 FINGER DOMAIN TRANSCRIPTION FACTOR DBAA-RELATED"/>
    <property type="match status" value="1"/>
</dbReference>
<keyword evidence="3" id="KW-0805">Transcription regulation</keyword>
<reference evidence="9 10" key="1">
    <citation type="journal article" date="2018" name="IMA Fungus">
        <title>IMA Genome-F 10: Nine draft genome sequences of Claviceps purpurea s.lat., including C. arundinis, C. humidiphila, and C. cf. spartinae, pseudomolecules for the pitch canker pathogen Fusarium circinatum, draft genome of Davidsoniella eucalypti, Grosmannia galeiformis, Quambalaria eucalypti, and Teratosphaeria destructans.</title>
        <authorList>
            <person name="Wingfield B.D."/>
            <person name="Liu M."/>
            <person name="Nguyen H.D."/>
            <person name="Lane F.A."/>
            <person name="Morgan S.W."/>
            <person name="De Vos L."/>
            <person name="Wilken P.M."/>
            <person name="Duong T.A."/>
            <person name="Aylward J."/>
            <person name="Coetzee M.P."/>
            <person name="Dadej K."/>
            <person name="De Beer Z.W."/>
            <person name="Findlay W."/>
            <person name="Havenga M."/>
            <person name="Kolarik M."/>
            <person name="Menzies J.G."/>
            <person name="Naidoo K."/>
            <person name="Pochopski O."/>
            <person name="Shoukouhi P."/>
            <person name="Santana Q.C."/>
            <person name="Seifert K.A."/>
            <person name="Soal N."/>
            <person name="Steenkamp E.T."/>
            <person name="Tatham C.T."/>
            <person name="van der Nest M.A."/>
            <person name="Wingfield M.J."/>
        </authorList>
    </citation>
    <scope>NUCLEOTIDE SEQUENCE [LARGE SCALE GENOMIC DNA]</scope>
    <source>
        <strain evidence="9">CMW44962</strain>
    </source>
</reference>
<evidence type="ECO:0000256" key="7">
    <source>
        <dbReference type="SAM" id="MobiDB-lite"/>
    </source>
</evidence>
<dbReference type="PROSITE" id="PS00463">
    <property type="entry name" value="ZN2_CY6_FUNGAL_1"/>
    <property type="match status" value="1"/>
</dbReference>
<evidence type="ECO:0000259" key="8">
    <source>
        <dbReference type="PROSITE" id="PS50048"/>
    </source>
</evidence>
<dbReference type="SMART" id="SM00066">
    <property type="entry name" value="GAL4"/>
    <property type="match status" value="1"/>
</dbReference>
<comment type="subcellular location">
    <subcellularLocation>
        <location evidence="1">Nucleus</location>
    </subcellularLocation>
</comment>
<dbReference type="Gene3D" id="4.10.240.10">
    <property type="entry name" value="Zn(2)-C6 fungal-type DNA-binding domain"/>
    <property type="match status" value="1"/>
</dbReference>
<keyword evidence="10" id="KW-1185">Reference proteome</keyword>
<dbReference type="InterPro" id="IPR001138">
    <property type="entry name" value="Zn2Cys6_DnaBD"/>
</dbReference>
<dbReference type="GO" id="GO:0003677">
    <property type="term" value="F:DNA binding"/>
    <property type="evidence" value="ECO:0007669"/>
    <property type="project" value="UniProtKB-KW"/>
</dbReference>
<organism evidence="9 10">
    <name type="scientific">Teratosphaeria destructans</name>
    <dbReference type="NCBI Taxonomy" id="418781"/>
    <lineage>
        <taxon>Eukaryota</taxon>
        <taxon>Fungi</taxon>
        <taxon>Dikarya</taxon>
        <taxon>Ascomycota</taxon>
        <taxon>Pezizomycotina</taxon>
        <taxon>Dothideomycetes</taxon>
        <taxon>Dothideomycetidae</taxon>
        <taxon>Mycosphaerellales</taxon>
        <taxon>Teratosphaeriaceae</taxon>
        <taxon>Teratosphaeria</taxon>
    </lineage>
</organism>
<dbReference type="Pfam" id="PF00172">
    <property type="entry name" value="Zn_clus"/>
    <property type="match status" value="1"/>
</dbReference>
<evidence type="ECO:0000313" key="9">
    <source>
        <dbReference type="EMBL" id="KAH9845191.1"/>
    </source>
</evidence>
<dbReference type="GO" id="GO:0000981">
    <property type="term" value="F:DNA-binding transcription factor activity, RNA polymerase II-specific"/>
    <property type="evidence" value="ECO:0007669"/>
    <property type="project" value="InterPro"/>
</dbReference>
<dbReference type="SUPFAM" id="SSF57701">
    <property type="entry name" value="Zn2/Cys6 DNA-binding domain"/>
    <property type="match status" value="1"/>
</dbReference>
<dbReference type="PANTHER" id="PTHR47338">
    <property type="entry name" value="ZN(II)2CYS6 TRANSCRIPTION FACTOR (EUROFUNG)-RELATED"/>
    <property type="match status" value="1"/>
</dbReference>
<feature type="region of interest" description="Disordered" evidence="7">
    <location>
        <begin position="163"/>
        <end position="187"/>
    </location>
</feature>
<dbReference type="Pfam" id="PF04082">
    <property type="entry name" value="Fungal_trans"/>
    <property type="match status" value="1"/>
</dbReference>
<dbReference type="GO" id="GO:0005634">
    <property type="term" value="C:nucleus"/>
    <property type="evidence" value="ECO:0007669"/>
    <property type="project" value="UniProtKB-SubCell"/>
</dbReference>
<keyword evidence="5" id="KW-0804">Transcription</keyword>
<dbReference type="GO" id="GO:0008270">
    <property type="term" value="F:zinc ion binding"/>
    <property type="evidence" value="ECO:0007669"/>
    <property type="project" value="InterPro"/>
</dbReference>
<evidence type="ECO:0000256" key="5">
    <source>
        <dbReference type="ARBA" id="ARBA00023163"/>
    </source>
</evidence>
<dbReference type="CDD" id="cd12148">
    <property type="entry name" value="fungal_TF_MHR"/>
    <property type="match status" value="1"/>
</dbReference>
<keyword evidence="2" id="KW-0479">Metal-binding</keyword>
<keyword evidence="6" id="KW-0539">Nucleus</keyword>
<gene>
    <name evidence="9" type="ORF">Tdes44962_MAKER06765</name>
</gene>
<evidence type="ECO:0000256" key="3">
    <source>
        <dbReference type="ARBA" id="ARBA00023015"/>
    </source>
</evidence>
<dbReference type="InterPro" id="IPR036864">
    <property type="entry name" value="Zn2-C6_fun-type_DNA-bd_sf"/>
</dbReference>
<dbReference type="AlphaFoldDB" id="A0A9W7T0U4"/>
<dbReference type="InterPro" id="IPR050815">
    <property type="entry name" value="TF_fung"/>
</dbReference>
<dbReference type="GO" id="GO:0006351">
    <property type="term" value="P:DNA-templated transcription"/>
    <property type="evidence" value="ECO:0007669"/>
    <property type="project" value="InterPro"/>
</dbReference>
<feature type="domain" description="Zn(2)-C6 fungal-type" evidence="8">
    <location>
        <begin position="108"/>
        <end position="138"/>
    </location>
</feature>